<dbReference type="Proteomes" id="UP000184327">
    <property type="component" value="Unassembled WGS sequence"/>
</dbReference>
<evidence type="ECO:0000256" key="3">
    <source>
        <dbReference type="ARBA" id="ARBA00023237"/>
    </source>
</evidence>
<name>A0A1M5DLJ7_9BURK</name>
<dbReference type="EMBL" id="FQUZ01000034">
    <property type="protein sequence ID" value="SHF67771.1"/>
    <property type="molecule type" value="Genomic_DNA"/>
</dbReference>
<comment type="subunit">
    <text evidence="4">Part of the Bam complex.</text>
</comment>
<dbReference type="GO" id="GO:0030674">
    <property type="term" value="F:protein-macromolecule adaptor activity"/>
    <property type="evidence" value="ECO:0007669"/>
    <property type="project" value="TreeGrafter"/>
</dbReference>
<comment type="function">
    <text evidence="4">Part of the outer membrane protein assembly complex, which is involved in assembly and insertion of beta-barrel proteins into the outer membrane.</text>
</comment>
<evidence type="ECO:0000256" key="2">
    <source>
        <dbReference type="ARBA" id="ARBA00023136"/>
    </source>
</evidence>
<evidence type="ECO:0000256" key="1">
    <source>
        <dbReference type="ARBA" id="ARBA00022729"/>
    </source>
</evidence>
<dbReference type="GO" id="GO:1990063">
    <property type="term" value="C:Bam protein complex"/>
    <property type="evidence" value="ECO:0007669"/>
    <property type="project" value="TreeGrafter"/>
</dbReference>
<feature type="compositionally biased region" description="Basic and acidic residues" evidence="5">
    <location>
        <begin position="139"/>
        <end position="149"/>
    </location>
</feature>
<feature type="region of interest" description="Disordered" evidence="5">
    <location>
        <begin position="128"/>
        <end position="180"/>
    </location>
</feature>
<evidence type="ECO:0000259" key="6">
    <source>
        <dbReference type="Pfam" id="PF04355"/>
    </source>
</evidence>
<keyword evidence="1 4" id="KW-0732">Signal</keyword>
<dbReference type="InterPro" id="IPR037873">
    <property type="entry name" value="BamE-like"/>
</dbReference>
<dbReference type="Gene3D" id="3.30.1450.10">
    <property type="match status" value="1"/>
</dbReference>
<dbReference type="HAMAP" id="MF_00925">
    <property type="entry name" value="OM_assembly_BamE"/>
    <property type="match status" value="1"/>
</dbReference>
<sequence>MIERPFYTVAAASLVLASLTACSSINRTSHDLVEAVTPYRIEIVQGNFVSREQVQALQPGMSREQVRNILGSPLVTSLFHGDRWDYVFSIKRQGVDIERKRLTVYFNGFVLERVEGDEMPSESEFVAQLAGRNRPGKIPKLEADPKDLQRYAPDSSDASSTAGNAPQAPQPAISYPPLEY</sequence>
<evidence type="ECO:0000256" key="4">
    <source>
        <dbReference type="HAMAP-Rule" id="MF_00925"/>
    </source>
</evidence>
<accession>A0A1M5DLJ7</accession>
<keyword evidence="3 4" id="KW-0998">Cell outer membrane</keyword>
<dbReference type="AlphaFoldDB" id="A0A1M5DLJ7"/>
<gene>
    <name evidence="4" type="primary">bamE</name>
    <name evidence="7" type="ORF">SAMN02745117_02415</name>
</gene>
<dbReference type="STRING" id="1122156.SAMN02745117_02415"/>
<dbReference type="Pfam" id="PF04355">
    <property type="entry name" value="BamE"/>
    <property type="match status" value="1"/>
</dbReference>
<proteinExistence type="inferred from homology"/>
<comment type="similarity">
    <text evidence="4">Belongs to the BamE family.</text>
</comment>
<comment type="subcellular location">
    <subcellularLocation>
        <location evidence="4">Cell outer membrane</location>
        <topology evidence="4">Lipid-anchor</topology>
    </subcellularLocation>
</comment>
<dbReference type="InterPro" id="IPR026592">
    <property type="entry name" value="BamE"/>
</dbReference>
<evidence type="ECO:0000313" key="7">
    <source>
        <dbReference type="EMBL" id="SHF67771.1"/>
    </source>
</evidence>
<evidence type="ECO:0000256" key="5">
    <source>
        <dbReference type="SAM" id="MobiDB-lite"/>
    </source>
</evidence>
<dbReference type="RefSeq" id="WP_073356927.1">
    <property type="nucleotide sequence ID" value="NZ_FQUZ01000034.1"/>
</dbReference>
<feature type="domain" description="Outer membrane protein assembly factor BamE" evidence="6">
    <location>
        <begin position="46"/>
        <end position="109"/>
    </location>
</feature>
<organism evidence="7 8">
    <name type="scientific">Lampropedia hyalina DSM 16112</name>
    <dbReference type="NCBI Taxonomy" id="1122156"/>
    <lineage>
        <taxon>Bacteria</taxon>
        <taxon>Pseudomonadati</taxon>
        <taxon>Pseudomonadota</taxon>
        <taxon>Betaproteobacteria</taxon>
        <taxon>Burkholderiales</taxon>
        <taxon>Comamonadaceae</taxon>
        <taxon>Lampropedia</taxon>
    </lineage>
</organism>
<reference evidence="7 8" key="1">
    <citation type="submission" date="2016-11" db="EMBL/GenBank/DDBJ databases">
        <authorList>
            <person name="Jaros S."/>
            <person name="Januszkiewicz K."/>
            <person name="Wedrychowicz H."/>
        </authorList>
    </citation>
    <scope>NUCLEOTIDE SEQUENCE [LARGE SCALE GENOMIC DNA]</scope>
    <source>
        <strain evidence="7 8">DSM 16112</strain>
    </source>
</reference>
<dbReference type="InterPro" id="IPR007450">
    <property type="entry name" value="BamE_dom"/>
</dbReference>
<dbReference type="PANTHER" id="PTHR37482:SF1">
    <property type="entry name" value="OUTER MEMBRANE PROTEIN ASSEMBLY FACTOR BAME"/>
    <property type="match status" value="1"/>
</dbReference>
<dbReference type="PANTHER" id="PTHR37482">
    <property type="entry name" value="OUTER MEMBRANE PROTEIN ASSEMBLY FACTOR BAME"/>
    <property type="match status" value="1"/>
</dbReference>
<keyword evidence="8" id="KW-1185">Reference proteome</keyword>
<dbReference type="GO" id="GO:0043165">
    <property type="term" value="P:Gram-negative-bacterium-type cell outer membrane assembly"/>
    <property type="evidence" value="ECO:0007669"/>
    <property type="project" value="UniProtKB-UniRule"/>
</dbReference>
<dbReference type="PROSITE" id="PS51257">
    <property type="entry name" value="PROKAR_LIPOPROTEIN"/>
    <property type="match status" value="1"/>
</dbReference>
<dbReference type="GO" id="GO:0051205">
    <property type="term" value="P:protein insertion into membrane"/>
    <property type="evidence" value="ECO:0007669"/>
    <property type="project" value="UniProtKB-UniRule"/>
</dbReference>
<keyword evidence="2 4" id="KW-0472">Membrane</keyword>
<keyword evidence="4" id="KW-0449">Lipoprotein</keyword>
<evidence type="ECO:0000313" key="8">
    <source>
        <dbReference type="Proteomes" id="UP000184327"/>
    </source>
</evidence>
<protein>
    <recommendedName>
        <fullName evidence="4">Outer membrane protein assembly factor BamE</fullName>
    </recommendedName>
</protein>
<keyword evidence="4" id="KW-0564">Palmitate</keyword>